<protein>
    <submittedName>
        <fullName evidence="2">DUF4468 domain-containing protein</fullName>
    </submittedName>
</protein>
<dbReference type="EMBL" id="JALPRF010000003">
    <property type="protein sequence ID" value="MCK8493563.1"/>
    <property type="molecule type" value="Genomic_DNA"/>
</dbReference>
<sequence>MKYLSLALIVVFLSSCGGFVPNEIQSGKLLGVMPMQYGKASYQITQRIPADRETIFRQARRWAAFHSVNPTQALGVSDNLLGDIITTGSFEPQFYNDKKTPAILPGVTYAASIECYDRYYRITLTNFRYDIAGGKSYGVELRPKSLKKQRAAHQLEIIDEKIMRLIDSVESFVDGETKKSQPTISDK</sequence>
<name>A0ABT0HN22_9BACT</name>
<dbReference type="PROSITE" id="PS51257">
    <property type="entry name" value="PROKAR_LIPOPROTEIN"/>
    <property type="match status" value="1"/>
</dbReference>
<evidence type="ECO:0000259" key="1">
    <source>
        <dbReference type="Pfam" id="PF14730"/>
    </source>
</evidence>
<gene>
    <name evidence="2" type="ORF">M0L20_16980</name>
</gene>
<dbReference type="Pfam" id="PF14730">
    <property type="entry name" value="DUF4468"/>
    <property type="match status" value="1"/>
</dbReference>
<proteinExistence type="predicted"/>
<organism evidence="2 3">
    <name type="scientific">Spirosoma liriopis</name>
    <dbReference type="NCBI Taxonomy" id="2937440"/>
    <lineage>
        <taxon>Bacteria</taxon>
        <taxon>Pseudomonadati</taxon>
        <taxon>Bacteroidota</taxon>
        <taxon>Cytophagia</taxon>
        <taxon>Cytophagales</taxon>
        <taxon>Cytophagaceae</taxon>
        <taxon>Spirosoma</taxon>
    </lineage>
</organism>
<reference evidence="2 3" key="1">
    <citation type="submission" date="2022-04" db="EMBL/GenBank/DDBJ databases">
        <title>Spirosoma sp. strain RP8 genome sequencing and assembly.</title>
        <authorList>
            <person name="Jung Y."/>
        </authorList>
    </citation>
    <scope>NUCLEOTIDE SEQUENCE [LARGE SCALE GENOMIC DNA]</scope>
    <source>
        <strain evidence="2 3">RP8</strain>
    </source>
</reference>
<dbReference type="Proteomes" id="UP001202180">
    <property type="component" value="Unassembled WGS sequence"/>
</dbReference>
<dbReference type="RefSeq" id="WP_248478165.1">
    <property type="nucleotide sequence ID" value="NZ_JALPRF010000003.1"/>
</dbReference>
<evidence type="ECO:0000313" key="3">
    <source>
        <dbReference type="Proteomes" id="UP001202180"/>
    </source>
</evidence>
<feature type="domain" description="DUF4468" evidence="1">
    <location>
        <begin position="52"/>
        <end position="129"/>
    </location>
</feature>
<keyword evidence="3" id="KW-1185">Reference proteome</keyword>
<comment type="caution">
    <text evidence="2">The sequence shown here is derived from an EMBL/GenBank/DDBJ whole genome shotgun (WGS) entry which is preliminary data.</text>
</comment>
<accession>A0ABT0HN22</accession>
<evidence type="ECO:0000313" key="2">
    <source>
        <dbReference type="EMBL" id="MCK8493563.1"/>
    </source>
</evidence>
<dbReference type="InterPro" id="IPR027823">
    <property type="entry name" value="DUF4468"/>
</dbReference>
<dbReference type="Gene3D" id="3.30.530.80">
    <property type="match status" value="1"/>
</dbReference>